<name>A0A4Q9N6Y3_9APHY</name>
<dbReference type="AlphaFoldDB" id="A0A4Q9N6Y3"/>
<gene>
    <name evidence="1" type="ORF">BD310DRAFT_976190</name>
</gene>
<organism evidence="1 2">
    <name type="scientific">Dichomitus squalens</name>
    <dbReference type="NCBI Taxonomy" id="114155"/>
    <lineage>
        <taxon>Eukaryota</taxon>
        <taxon>Fungi</taxon>
        <taxon>Dikarya</taxon>
        <taxon>Basidiomycota</taxon>
        <taxon>Agaricomycotina</taxon>
        <taxon>Agaricomycetes</taxon>
        <taxon>Polyporales</taxon>
        <taxon>Polyporaceae</taxon>
        <taxon>Dichomitus</taxon>
    </lineage>
</organism>
<dbReference type="EMBL" id="ML145108">
    <property type="protein sequence ID" value="TBU60041.1"/>
    <property type="molecule type" value="Genomic_DNA"/>
</dbReference>
<reference evidence="1 2" key="1">
    <citation type="submission" date="2019-01" db="EMBL/GenBank/DDBJ databases">
        <title>Draft genome sequences of three monokaryotic isolates of the white-rot basidiomycete fungus Dichomitus squalens.</title>
        <authorList>
            <consortium name="DOE Joint Genome Institute"/>
            <person name="Lopez S.C."/>
            <person name="Andreopoulos B."/>
            <person name="Pangilinan J."/>
            <person name="Lipzen A."/>
            <person name="Riley R."/>
            <person name="Ahrendt S."/>
            <person name="Ng V."/>
            <person name="Barry K."/>
            <person name="Daum C."/>
            <person name="Grigoriev I.V."/>
            <person name="Hilden K.S."/>
            <person name="Makela M.R."/>
            <person name="de Vries R.P."/>
        </authorList>
    </citation>
    <scope>NUCLEOTIDE SEQUENCE [LARGE SCALE GENOMIC DNA]</scope>
    <source>
        <strain evidence="1 2">CBS 464.89</strain>
    </source>
</reference>
<proteinExistence type="predicted"/>
<accession>A0A4Q9N6Y3</accession>
<protein>
    <submittedName>
        <fullName evidence="1">Uncharacterized protein</fullName>
    </submittedName>
</protein>
<sequence length="61" mass="6657">MAYSNYTGALLDVGGHKVSYNSFAPPPTNLSLYERWTLGPVPVMYATLFAKPLGLATHLGW</sequence>
<evidence type="ECO:0000313" key="2">
    <source>
        <dbReference type="Proteomes" id="UP000292082"/>
    </source>
</evidence>
<dbReference type="Proteomes" id="UP000292082">
    <property type="component" value="Unassembled WGS sequence"/>
</dbReference>
<keyword evidence="2" id="KW-1185">Reference proteome</keyword>
<evidence type="ECO:0000313" key="1">
    <source>
        <dbReference type="EMBL" id="TBU60041.1"/>
    </source>
</evidence>